<gene>
    <name evidence="4" type="ORF">L596_012695</name>
</gene>
<keyword evidence="5" id="KW-1185">Reference proteome</keyword>
<dbReference type="PROSITE" id="PS50015">
    <property type="entry name" value="SAP_B"/>
    <property type="match status" value="1"/>
</dbReference>
<dbReference type="Proteomes" id="UP000298663">
    <property type="component" value="Unassembled WGS sequence"/>
</dbReference>
<dbReference type="InterPro" id="IPR011001">
    <property type="entry name" value="Saposin-like"/>
</dbReference>
<feature type="chain" id="PRO_5020433174" description="Saposin B-type domain-containing protein" evidence="2">
    <location>
        <begin position="22"/>
        <end position="112"/>
    </location>
</feature>
<proteinExistence type="predicted"/>
<dbReference type="OrthoDB" id="5846465at2759"/>
<feature type="signal peptide" evidence="2">
    <location>
        <begin position="1"/>
        <end position="21"/>
    </location>
</feature>
<dbReference type="SMART" id="SM00741">
    <property type="entry name" value="SapB"/>
    <property type="match status" value="1"/>
</dbReference>
<dbReference type="EMBL" id="AZBU02000003">
    <property type="protein sequence ID" value="TKR88450.1"/>
    <property type="molecule type" value="Genomic_DNA"/>
</dbReference>
<evidence type="ECO:0000256" key="1">
    <source>
        <dbReference type="ARBA" id="ARBA00023157"/>
    </source>
</evidence>
<evidence type="ECO:0000313" key="4">
    <source>
        <dbReference type="EMBL" id="TKR88450.1"/>
    </source>
</evidence>
<dbReference type="SUPFAM" id="SSF47862">
    <property type="entry name" value="Saposin"/>
    <property type="match status" value="1"/>
</dbReference>
<keyword evidence="2" id="KW-0732">Signal</keyword>
<dbReference type="InterPro" id="IPR008139">
    <property type="entry name" value="SaposinB_dom"/>
</dbReference>
<keyword evidence="1" id="KW-1015">Disulfide bond</keyword>
<evidence type="ECO:0000313" key="5">
    <source>
        <dbReference type="Proteomes" id="UP000298663"/>
    </source>
</evidence>
<reference evidence="4 5" key="2">
    <citation type="journal article" date="2019" name="G3 (Bethesda)">
        <title>Hybrid Assembly of the Genome of the Entomopathogenic Nematode Steinernema carpocapsae Identifies the X-Chromosome.</title>
        <authorList>
            <person name="Serra L."/>
            <person name="Macchietto M."/>
            <person name="Macias-Munoz A."/>
            <person name="McGill C.J."/>
            <person name="Rodriguez I.M."/>
            <person name="Rodriguez B."/>
            <person name="Murad R."/>
            <person name="Mortazavi A."/>
        </authorList>
    </citation>
    <scope>NUCLEOTIDE SEQUENCE [LARGE SCALE GENOMIC DNA]</scope>
    <source>
        <strain evidence="4 5">ALL</strain>
    </source>
</reference>
<sequence length="112" mass="12427">MHAATVLAFVLVGWTVCKTEASSLFGKISCDICTDVVEDTEAWIGKGEARNEQKILARCDKFFEFFKAKKLAKEFCDNLLKRGLDAIIAGMEDPQQEKKDAAAICGHLHMCN</sequence>
<dbReference type="Gene3D" id="1.10.225.10">
    <property type="entry name" value="Saposin-like"/>
    <property type="match status" value="1"/>
</dbReference>
<reference evidence="4 5" key="1">
    <citation type="journal article" date="2015" name="Genome Biol.">
        <title>Comparative genomics of Steinernema reveals deeply conserved gene regulatory networks.</title>
        <authorList>
            <person name="Dillman A.R."/>
            <person name="Macchietto M."/>
            <person name="Porter C.F."/>
            <person name="Rogers A."/>
            <person name="Williams B."/>
            <person name="Antoshechkin I."/>
            <person name="Lee M.M."/>
            <person name="Goodwin Z."/>
            <person name="Lu X."/>
            <person name="Lewis E.E."/>
            <person name="Goodrich-Blair H."/>
            <person name="Stock S.P."/>
            <person name="Adams B.J."/>
            <person name="Sternberg P.W."/>
            <person name="Mortazavi A."/>
        </authorList>
    </citation>
    <scope>NUCLEOTIDE SEQUENCE [LARGE SCALE GENOMIC DNA]</scope>
    <source>
        <strain evidence="4 5">ALL</strain>
    </source>
</reference>
<evidence type="ECO:0000259" key="3">
    <source>
        <dbReference type="PROSITE" id="PS50015"/>
    </source>
</evidence>
<dbReference type="AlphaFoldDB" id="A0A4U5NYH4"/>
<comment type="caution">
    <text evidence="4">The sequence shown here is derived from an EMBL/GenBank/DDBJ whole genome shotgun (WGS) entry which is preliminary data.</text>
</comment>
<dbReference type="STRING" id="34508.A0A4U5NYH4"/>
<feature type="domain" description="Saposin B-type" evidence="3">
    <location>
        <begin position="26"/>
        <end position="112"/>
    </location>
</feature>
<accession>A0A4U5NYH4</accession>
<protein>
    <recommendedName>
        <fullName evidence="3">Saposin B-type domain-containing protein</fullName>
    </recommendedName>
</protein>
<organism evidence="4 5">
    <name type="scientific">Steinernema carpocapsae</name>
    <name type="common">Entomopathogenic nematode</name>
    <dbReference type="NCBI Taxonomy" id="34508"/>
    <lineage>
        <taxon>Eukaryota</taxon>
        <taxon>Metazoa</taxon>
        <taxon>Ecdysozoa</taxon>
        <taxon>Nematoda</taxon>
        <taxon>Chromadorea</taxon>
        <taxon>Rhabditida</taxon>
        <taxon>Tylenchina</taxon>
        <taxon>Panagrolaimomorpha</taxon>
        <taxon>Strongyloidoidea</taxon>
        <taxon>Steinernematidae</taxon>
        <taxon>Steinernema</taxon>
    </lineage>
</organism>
<evidence type="ECO:0000256" key="2">
    <source>
        <dbReference type="SAM" id="SignalP"/>
    </source>
</evidence>
<name>A0A4U5NYH4_STECR</name>